<reference evidence="1" key="1">
    <citation type="journal article" date="2015" name="Nature">
        <title>Complex archaea that bridge the gap between prokaryotes and eukaryotes.</title>
        <authorList>
            <person name="Spang A."/>
            <person name="Saw J.H."/>
            <person name="Jorgensen S.L."/>
            <person name="Zaremba-Niedzwiedzka K."/>
            <person name="Martijn J."/>
            <person name="Lind A.E."/>
            <person name="van Eijk R."/>
            <person name="Schleper C."/>
            <person name="Guy L."/>
            <person name="Ettema T.J."/>
        </authorList>
    </citation>
    <scope>NUCLEOTIDE SEQUENCE</scope>
</reference>
<dbReference type="EMBL" id="LAZR01001224">
    <property type="protein sequence ID" value="KKN48378.1"/>
    <property type="molecule type" value="Genomic_DNA"/>
</dbReference>
<sequence length="56" mass="6396">MGLVNASASFNFSIINEKEDVIAIFLNEYDRDTAMDALAEKFDDCKFIPVNFDEEE</sequence>
<gene>
    <name evidence="1" type="ORF">LCGC14_0653250</name>
</gene>
<proteinExistence type="predicted"/>
<evidence type="ECO:0000313" key="1">
    <source>
        <dbReference type="EMBL" id="KKN48378.1"/>
    </source>
</evidence>
<accession>A0A0F9U424</accession>
<organism evidence="1">
    <name type="scientific">marine sediment metagenome</name>
    <dbReference type="NCBI Taxonomy" id="412755"/>
    <lineage>
        <taxon>unclassified sequences</taxon>
        <taxon>metagenomes</taxon>
        <taxon>ecological metagenomes</taxon>
    </lineage>
</organism>
<dbReference type="AlphaFoldDB" id="A0A0F9U424"/>
<protein>
    <submittedName>
        <fullName evidence="1">Uncharacterized protein</fullName>
    </submittedName>
</protein>
<comment type="caution">
    <text evidence="1">The sequence shown here is derived from an EMBL/GenBank/DDBJ whole genome shotgun (WGS) entry which is preliminary data.</text>
</comment>
<name>A0A0F9U424_9ZZZZ</name>